<feature type="region of interest" description="Disordered" evidence="17">
    <location>
        <begin position="1253"/>
        <end position="1288"/>
    </location>
</feature>
<evidence type="ECO:0000259" key="18">
    <source>
        <dbReference type="SMART" id="SM01349"/>
    </source>
</evidence>
<name>A0A316UHA6_9BASI</name>
<dbReference type="GO" id="GO:1990571">
    <property type="term" value="P:meiotic centromere clustering"/>
    <property type="evidence" value="ECO:0007669"/>
    <property type="project" value="UniProtKB-ARBA"/>
</dbReference>
<feature type="domain" description="TOG" evidence="18">
    <location>
        <begin position="902"/>
        <end position="1135"/>
    </location>
</feature>
<dbReference type="InterPro" id="IPR048491">
    <property type="entry name" value="XMAP215_CLASP_TOG"/>
</dbReference>
<evidence type="ECO:0000256" key="9">
    <source>
        <dbReference type="ARBA" id="ARBA00022737"/>
    </source>
</evidence>
<evidence type="ECO:0000256" key="11">
    <source>
        <dbReference type="ARBA" id="ARBA00022838"/>
    </source>
</evidence>
<dbReference type="GO" id="GO:0005881">
    <property type="term" value="C:cytoplasmic microtubule"/>
    <property type="evidence" value="ECO:0007669"/>
    <property type="project" value="UniProtKB-ARBA"/>
</dbReference>
<keyword evidence="10" id="KW-0498">Mitosis</keyword>
<feature type="domain" description="TOG" evidence="18">
    <location>
        <begin position="1"/>
        <end position="234"/>
    </location>
</feature>
<feature type="non-terminal residue" evidence="19">
    <location>
        <position position="2059"/>
    </location>
</feature>
<evidence type="ECO:0000256" key="17">
    <source>
        <dbReference type="SAM" id="MobiDB-lite"/>
    </source>
</evidence>
<evidence type="ECO:0000256" key="1">
    <source>
        <dbReference type="ARBA" id="ARBA00004300"/>
    </source>
</evidence>
<dbReference type="Gene3D" id="1.25.10.10">
    <property type="entry name" value="Leucine-rich Repeat Variant"/>
    <property type="match status" value="5"/>
</dbReference>
<dbReference type="GO" id="GO:0044732">
    <property type="term" value="C:mitotic spindle pole body"/>
    <property type="evidence" value="ECO:0007669"/>
    <property type="project" value="UniProtKB-ARBA"/>
</dbReference>
<evidence type="ECO:0000256" key="12">
    <source>
        <dbReference type="ARBA" id="ARBA00023212"/>
    </source>
</evidence>
<evidence type="ECO:0000256" key="4">
    <source>
        <dbReference type="ARBA" id="ARBA00009549"/>
    </source>
</evidence>
<dbReference type="GO" id="GO:0000776">
    <property type="term" value="C:kinetochore"/>
    <property type="evidence" value="ECO:0007669"/>
    <property type="project" value="UniProtKB-KW"/>
</dbReference>
<feature type="compositionally biased region" description="Low complexity" evidence="17">
    <location>
        <begin position="1253"/>
        <end position="1264"/>
    </location>
</feature>
<keyword evidence="6" id="KW-0963">Cytoplasm</keyword>
<dbReference type="SUPFAM" id="SSF48371">
    <property type="entry name" value="ARM repeat"/>
    <property type="match status" value="3"/>
</dbReference>
<feature type="compositionally biased region" description="Low complexity" evidence="17">
    <location>
        <begin position="1148"/>
        <end position="1193"/>
    </location>
</feature>
<dbReference type="FunFam" id="1.25.10.10:FF:000068">
    <property type="entry name" value="cytoskeleton-associated protein 5 isoform X1"/>
    <property type="match status" value="1"/>
</dbReference>
<dbReference type="GO" id="GO:1990498">
    <property type="term" value="C:mitotic spindle microtubule"/>
    <property type="evidence" value="ECO:0007669"/>
    <property type="project" value="UniProtKB-ARBA"/>
</dbReference>
<feature type="repeat" description="HEAT" evidence="16">
    <location>
        <begin position="1488"/>
        <end position="1522"/>
    </location>
</feature>
<dbReference type="InterPro" id="IPR034085">
    <property type="entry name" value="TOG"/>
</dbReference>
<comment type="subcellular location">
    <subcellularLocation>
        <location evidence="2">Chromosome</location>
        <location evidence="2">Centromere</location>
        <location evidence="2">Kinetochore</location>
    </subcellularLocation>
    <subcellularLocation>
        <location evidence="1">Cytoplasm</location>
        <location evidence="1">Cytoskeleton</location>
        <location evidence="1">Microtubule organizing center</location>
        <location evidence="1">Centrosome</location>
    </subcellularLocation>
    <subcellularLocation>
        <location evidence="3">Cytoplasm</location>
        <location evidence="3">Cytoskeleton</location>
        <location evidence="3">Spindle pole</location>
    </subcellularLocation>
</comment>
<reference evidence="19 20" key="1">
    <citation type="journal article" date="2018" name="Mol. Biol. Evol.">
        <title>Broad Genomic Sampling Reveals a Smut Pathogenic Ancestry of the Fungal Clade Ustilaginomycotina.</title>
        <authorList>
            <person name="Kijpornyongpan T."/>
            <person name="Mondo S.J."/>
            <person name="Barry K."/>
            <person name="Sandor L."/>
            <person name="Lee J."/>
            <person name="Lipzen A."/>
            <person name="Pangilinan J."/>
            <person name="LaButti K."/>
            <person name="Hainaut M."/>
            <person name="Henrissat B."/>
            <person name="Grigoriev I.V."/>
            <person name="Spatafora J.W."/>
            <person name="Aime M.C."/>
        </authorList>
    </citation>
    <scope>NUCLEOTIDE SEQUENCE [LARGE SCALE GENOMIC DNA]</scope>
    <source>
        <strain evidence="19 20">MCA 5214</strain>
    </source>
</reference>
<dbReference type="Proteomes" id="UP000245884">
    <property type="component" value="Unassembled WGS sequence"/>
</dbReference>
<comment type="similarity">
    <text evidence="15">Belongs to the TOG/XMAP215 family.</text>
</comment>
<dbReference type="EMBL" id="KZ819680">
    <property type="protein sequence ID" value="PWN24656.1"/>
    <property type="molecule type" value="Genomic_DNA"/>
</dbReference>
<dbReference type="GO" id="GO:0051010">
    <property type="term" value="F:microtubule plus-end binding"/>
    <property type="evidence" value="ECO:0007669"/>
    <property type="project" value="InterPro"/>
</dbReference>
<dbReference type="GeneID" id="37025898"/>
<dbReference type="GO" id="GO:0000922">
    <property type="term" value="C:spindle pole"/>
    <property type="evidence" value="ECO:0007669"/>
    <property type="project" value="UniProtKB-SubCell"/>
</dbReference>
<dbReference type="Pfam" id="PF12348">
    <property type="entry name" value="CLASP_N"/>
    <property type="match status" value="1"/>
</dbReference>
<keyword evidence="13" id="KW-0131">Cell cycle</keyword>
<evidence type="ECO:0000256" key="7">
    <source>
        <dbReference type="ARBA" id="ARBA00022618"/>
    </source>
</evidence>
<keyword evidence="5" id="KW-0158">Chromosome</keyword>
<keyword evidence="11" id="KW-0995">Kinetochore</keyword>
<dbReference type="InterPro" id="IPR024395">
    <property type="entry name" value="CLASP_N_dom"/>
</dbReference>
<feature type="non-terminal residue" evidence="19">
    <location>
        <position position="1"/>
    </location>
</feature>
<dbReference type="FunFam" id="1.25.10.10:FF:000050">
    <property type="entry name" value="Cytoskeleton-associated protein 5 isoform X1"/>
    <property type="match status" value="1"/>
</dbReference>
<evidence type="ECO:0000256" key="5">
    <source>
        <dbReference type="ARBA" id="ARBA00022454"/>
    </source>
</evidence>
<feature type="region of interest" description="Disordered" evidence="17">
    <location>
        <begin position="1546"/>
        <end position="1627"/>
    </location>
</feature>
<gene>
    <name evidence="19" type="ORF">BDZ90DRAFT_210630</name>
</gene>
<dbReference type="Pfam" id="PF21041">
    <property type="entry name" value="XMAP215_CLASP_TOG"/>
    <property type="match status" value="3"/>
</dbReference>
<evidence type="ECO:0000256" key="15">
    <source>
        <dbReference type="ARBA" id="ARBA00025722"/>
    </source>
</evidence>
<evidence type="ECO:0000256" key="13">
    <source>
        <dbReference type="ARBA" id="ARBA00023306"/>
    </source>
</evidence>
<feature type="compositionally biased region" description="Low complexity" evidence="17">
    <location>
        <begin position="1557"/>
        <end position="1580"/>
    </location>
</feature>
<feature type="region of interest" description="Disordered" evidence="17">
    <location>
        <begin position="531"/>
        <end position="603"/>
    </location>
</feature>
<dbReference type="InterPro" id="IPR011989">
    <property type="entry name" value="ARM-like"/>
</dbReference>
<dbReference type="RefSeq" id="XP_025359268.1">
    <property type="nucleotide sequence ID" value="XM_025504075.1"/>
</dbReference>
<keyword evidence="20" id="KW-1185">Reference proteome</keyword>
<evidence type="ECO:0000256" key="3">
    <source>
        <dbReference type="ARBA" id="ARBA00004647"/>
    </source>
</evidence>
<dbReference type="GO" id="GO:0030951">
    <property type="term" value="P:establishment or maintenance of microtubule cytoskeleton polarity"/>
    <property type="evidence" value="ECO:0007669"/>
    <property type="project" value="InterPro"/>
</dbReference>
<evidence type="ECO:0000256" key="8">
    <source>
        <dbReference type="ARBA" id="ARBA00022701"/>
    </source>
</evidence>
<keyword evidence="7" id="KW-0132">Cell division</keyword>
<dbReference type="InterPro" id="IPR016024">
    <property type="entry name" value="ARM-type_fold"/>
</dbReference>
<evidence type="ECO:0000256" key="2">
    <source>
        <dbReference type="ARBA" id="ARBA00004629"/>
    </source>
</evidence>
<dbReference type="OrthoDB" id="205662at2759"/>
<dbReference type="GO" id="GO:0000022">
    <property type="term" value="P:mitotic spindle elongation"/>
    <property type="evidence" value="ECO:0007669"/>
    <property type="project" value="UniProtKB-ARBA"/>
</dbReference>
<feature type="compositionally biased region" description="Acidic residues" evidence="17">
    <location>
        <begin position="1927"/>
        <end position="1942"/>
    </location>
</feature>
<keyword evidence="12" id="KW-0206">Cytoskeleton</keyword>
<feature type="compositionally biased region" description="Basic and acidic residues" evidence="17">
    <location>
        <begin position="1270"/>
        <end position="1283"/>
    </location>
</feature>
<dbReference type="InterPro" id="IPR021133">
    <property type="entry name" value="HEAT_type_2"/>
</dbReference>
<dbReference type="InterPro" id="IPR045110">
    <property type="entry name" value="XMAP215"/>
</dbReference>
<evidence type="ECO:0000256" key="10">
    <source>
        <dbReference type="ARBA" id="ARBA00022776"/>
    </source>
</evidence>
<dbReference type="GO" id="GO:0046785">
    <property type="term" value="P:microtubule polymerization"/>
    <property type="evidence" value="ECO:0007669"/>
    <property type="project" value="InterPro"/>
</dbReference>
<feature type="region of interest" description="Disordered" evidence="17">
    <location>
        <begin position="855"/>
        <end position="880"/>
    </location>
</feature>
<feature type="domain" description="TOG" evidence="18">
    <location>
        <begin position="1299"/>
        <end position="1550"/>
    </location>
</feature>
<feature type="compositionally biased region" description="Low complexity" evidence="17">
    <location>
        <begin position="585"/>
        <end position="603"/>
    </location>
</feature>
<evidence type="ECO:0000313" key="20">
    <source>
        <dbReference type="Proteomes" id="UP000245884"/>
    </source>
</evidence>
<dbReference type="SMART" id="SM01349">
    <property type="entry name" value="TOG"/>
    <property type="match status" value="5"/>
</dbReference>
<keyword evidence="8" id="KW-0493">Microtubule</keyword>
<accession>A0A316UHA6</accession>
<dbReference type="STRING" id="1569628.A0A316UHA6"/>
<feature type="region of interest" description="Disordered" evidence="17">
    <location>
        <begin position="1148"/>
        <end position="1215"/>
    </location>
</feature>
<dbReference type="PROSITE" id="PS50077">
    <property type="entry name" value="HEAT_REPEAT"/>
    <property type="match status" value="1"/>
</dbReference>
<feature type="compositionally biased region" description="Low complexity" evidence="17">
    <location>
        <begin position="1967"/>
        <end position="1994"/>
    </location>
</feature>
<dbReference type="GO" id="GO:0051315">
    <property type="term" value="P:attachment of mitotic spindle microtubules to kinetochore"/>
    <property type="evidence" value="ECO:0007669"/>
    <property type="project" value="UniProtKB-ARBA"/>
</dbReference>
<evidence type="ECO:0000256" key="14">
    <source>
        <dbReference type="ARBA" id="ARBA00023328"/>
    </source>
</evidence>
<evidence type="ECO:0000313" key="19">
    <source>
        <dbReference type="EMBL" id="PWN24656.1"/>
    </source>
</evidence>
<proteinExistence type="inferred from homology"/>
<dbReference type="FunFam" id="1.25.10.10:FF:000019">
    <property type="entry name" value="Cytoskeleton-associated protein 5"/>
    <property type="match status" value="1"/>
</dbReference>
<feature type="domain" description="TOG" evidence="18">
    <location>
        <begin position="630"/>
        <end position="862"/>
    </location>
</feature>
<feature type="region of interest" description="Disordered" evidence="17">
    <location>
        <begin position="1925"/>
        <end position="1994"/>
    </location>
</feature>
<comment type="similarity">
    <text evidence="4">Belongs to the CLASP family.</text>
</comment>
<organism evidence="19 20">
    <name type="scientific">Jaminaea rosea</name>
    <dbReference type="NCBI Taxonomy" id="1569628"/>
    <lineage>
        <taxon>Eukaryota</taxon>
        <taxon>Fungi</taxon>
        <taxon>Dikarya</taxon>
        <taxon>Basidiomycota</taxon>
        <taxon>Ustilaginomycotina</taxon>
        <taxon>Exobasidiomycetes</taxon>
        <taxon>Microstromatales</taxon>
        <taxon>Microstromatales incertae sedis</taxon>
        <taxon>Jaminaea</taxon>
    </lineage>
</organism>
<dbReference type="GO" id="GO:0099070">
    <property type="term" value="C:static microtubule bundle"/>
    <property type="evidence" value="ECO:0007669"/>
    <property type="project" value="UniProtKB-ARBA"/>
</dbReference>
<sequence length="2059" mass="217988">APAEEDFSRLPIEDRLKHKAWKARVSAYEELSKSFSTSAYDTDPIFKPYVRNPDLVKAMVVDSNVVAQEKAVTAVCDFVRYGGKAAGGTRETVLPAVVEKCLGSTRGGTKKAAIELVSLYAEAEDVMGCSGLVDDVLGGLSAKQPKVVSGCVAALTALVRDFGPKQVVPKPILKRLPDVFAHSDKTVRAEGAQLAVELHRYLGAALEPTIDSLKDIQAKELRAQFQQIDEQGQGKPTPTRHLFSQKAAAEAAAAAAAAPQGAAQGGGSSAQSGMDDGGAADGAADFDAYEMAEAVDPLKAKAWPSSFDEQVKSAKWSERKEAFEAAKTVLTSNVKLQPTNAFDFFVDACVERVKKDATVHVWLTACQCLEAAAKGMRGGFGKYRDRTVPPLLEKLKEKKQSTVDVLASTLDAIFQTVTLSEVLEDILTATKHKNPNVKTESIRFLVRCLRTTKTPPAKGDIKPVADALLAACSDGSGDVRDAGTQGLGTLMKLIGERPMNPYLDQLDDIKKGKVQEEFAKATVKVRMGGAAPPAARSAAPPAAAAAPKPQPRVVARSSADKENAPPAAKPTSMAAPPRGPPSRLAAKPGPSIAKPAAAAAPAARAAPPRAAAASASAAGAPSVNEPVKFRFTPDDAESRAADLIPSEISGQLANSNWKERLAGIQAFHSWLDREAEALESELIVRALGKKPGWKESNFQVFAEVFKVFRLLAEQCPTFGRASVALSVQPLCDKLGDIKLKVPAGETLTTYSERTSFGFVLKQALVPLAALKAPKAVADSLLWVDAALLEFGIAGVDVKSLVAHLLTCLKSANAAVRNNATTVMGTLARFLGATLNSFLSDLNPQLKATIEAEIEKAASNPPPAPTRFGAELKKPEGAGGAGGAASAADAAAAAAAEEDALDALVPRVDIDRLIPSSALTNMGDANWKVRKESLEEIQSILQANTRLKGTLSDLAPVIKLRYSDSNIMCKQLALDIATRLATGLGKGFEPQARNFVPPVAQCLADAKAPLRQAAATTLTAIADAAGVPSMIGGFASVLDGKGANPQLKQDLFAWLAARFEAHPPDKSCDLAPLAIHAVHCLDDKLAAVKKAALATLPYIIQRAGYKFVMAQSDGMKAASKNTVQPLIDQARQAANALKAPAVAAAAPAPGAAPATRPAAAKTPAVRSLASAARPASPAMRSASPSPAASPRTSAGTSRIAGVRPPSAATRTLQAPGSRIVAPAGSAAAKPGFSSRLGVAKKAVMASSGGAAAASSFSSSAGSGSAPLLTSDTKHKVGREKREGRGGWINAEGAARPELVDALRSQCENHLGGSLLDSMFSRDHNAERDYLSALALLSDFVSSPTFAEEEYGIPQQEAVARVVANSDLILKYIAIRLTDNNTSISLKCFDVLGHLVDLLRTEQYHMSDYEAASILPCLTAKFGDAKVAFRDRIRDTFRKLTFIYPPSKLMTQYLESGLPSKNARTRAECLGELGYLFSKNGLQVCTPAKTLPVIAKSISDRDTNVRTAALLALGECYKIVGDEVWGLVGKMPDKEMSLLEERLKRTTVSKPAAGGGTAAAGVGVSSPRAIPRPTTTTTRIASGIPAPGTKSRLPSTSASSKLAAAVREPSTVDAAAEEAPDELPGKDTVQEEAEATRIEEDEAGEPDIEQAISEILSSEPTRSTQALKAIHHEMQADAAPFAPSADQLASVLAKQFSRAFGKNATNEGANARLRKYLIQVASTLFDSKMRSRQGHTVASFIEKKSLGALMTQLLQRLIDTSLQAKHDEEARTYATYLNKVVIRCFGSCNLNVLYDTSFTMLGDATEDLRDLSGATLETRFRFAELIIKCLWKVGRRLPTSLQEGTVEPAELLVVLEAFLQRIPAAEWKARARDEVKLADLPLRTVKVVLSHFVTALGEDVLSHLDKLEEPEGAEIYRILVRMINQSGEGEGEEGEGEGESDDEQPAPSSSTPTTGLNGNGHGHGHGQVATNSSSSSSPHLASSSTTGSSDADSAANAQLKDIFERISQKEQSRQAIKDLYDFQKRFPAKQPHIERSLQSTGPIFQRYIKRALANHKAEDEE</sequence>
<dbReference type="GO" id="GO:0051301">
    <property type="term" value="P:cell division"/>
    <property type="evidence" value="ECO:0007669"/>
    <property type="project" value="UniProtKB-KW"/>
</dbReference>
<dbReference type="PANTHER" id="PTHR12609">
    <property type="entry name" value="MICROTUBULE ASSOCIATED PROTEIN XMAP215"/>
    <property type="match status" value="1"/>
</dbReference>
<evidence type="ECO:0000256" key="16">
    <source>
        <dbReference type="PROSITE-ProRule" id="PRU00103"/>
    </source>
</evidence>
<feature type="region of interest" description="Disordered" evidence="17">
    <location>
        <begin position="260"/>
        <end position="279"/>
    </location>
</feature>
<keyword evidence="14" id="KW-0137">Centromere</keyword>
<keyword evidence="9" id="KW-0677">Repeat</keyword>
<evidence type="ECO:0000256" key="6">
    <source>
        <dbReference type="ARBA" id="ARBA00022490"/>
    </source>
</evidence>
<dbReference type="FunFam" id="1.25.10.10:FF:000063">
    <property type="entry name" value="Putative cytoskeleton-associated protein 5"/>
    <property type="match status" value="1"/>
</dbReference>
<dbReference type="GO" id="GO:0061863">
    <property type="term" value="F:microtubule plus end polymerase"/>
    <property type="evidence" value="ECO:0007669"/>
    <property type="project" value="InterPro"/>
</dbReference>
<feature type="domain" description="TOG" evidence="18">
    <location>
        <begin position="290"/>
        <end position="527"/>
    </location>
</feature>
<feature type="compositionally biased region" description="Low complexity" evidence="17">
    <location>
        <begin position="531"/>
        <end position="547"/>
    </location>
</feature>
<protein>
    <submittedName>
        <fullName evidence="19">ARM repeat-containing protein</fullName>
    </submittedName>
</protein>